<gene>
    <name evidence="2" type="ORF">OG626_16575</name>
</gene>
<dbReference type="AlphaFoldDB" id="A0AAU3HAG5"/>
<evidence type="ECO:0000256" key="1">
    <source>
        <dbReference type="SAM" id="MobiDB-lite"/>
    </source>
</evidence>
<feature type="region of interest" description="Disordered" evidence="1">
    <location>
        <begin position="1"/>
        <end position="29"/>
    </location>
</feature>
<protein>
    <submittedName>
        <fullName evidence="2">Uncharacterized protein</fullName>
    </submittedName>
</protein>
<sequence length="123" mass="12806">MRGPGDPTGASSAGDDCGPRMTHSDGPWLRAAGGADELVDHLGLVRGELALAHQELMAGAGRLTALAELAAVRESWERRIQAARGECGSLAGKLRDVARMQGATNEAVRSSFASVRPGEGDER</sequence>
<evidence type="ECO:0000313" key="2">
    <source>
        <dbReference type="EMBL" id="WTZ00165.1"/>
    </source>
</evidence>
<organism evidence="2">
    <name type="scientific">Streptomyces sp. NBC_01401</name>
    <dbReference type="NCBI Taxonomy" id="2903854"/>
    <lineage>
        <taxon>Bacteria</taxon>
        <taxon>Bacillati</taxon>
        <taxon>Actinomycetota</taxon>
        <taxon>Actinomycetes</taxon>
        <taxon>Kitasatosporales</taxon>
        <taxon>Streptomycetaceae</taxon>
        <taxon>Streptomyces</taxon>
    </lineage>
</organism>
<reference evidence="2" key="1">
    <citation type="submission" date="2022-10" db="EMBL/GenBank/DDBJ databases">
        <title>The complete genomes of actinobacterial strains from the NBC collection.</title>
        <authorList>
            <person name="Joergensen T.S."/>
            <person name="Alvarez Arevalo M."/>
            <person name="Sterndorff E.B."/>
            <person name="Faurdal D."/>
            <person name="Vuksanovic O."/>
            <person name="Mourched A.-S."/>
            <person name="Charusanti P."/>
            <person name="Shaw S."/>
            <person name="Blin K."/>
            <person name="Weber T."/>
        </authorList>
    </citation>
    <scope>NUCLEOTIDE SEQUENCE</scope>
    <source>
        <strain evidence="2">NBC_01401</strain>
    </source>
</reference>
<accession>A0AAU3HAG5</accession>
<name>A0AAU3HAG5_9ACTN</name>
<proteinExistence type="predicted"/>
<dbReference type="EMBL" id="CP109535">
    <property type="protein sequence ID" value="WTZ00165.1"/>
    <property type="molecule type" value="Genomic_DNA"/>
</dbReference>